<feature type="transmembrane region" description="Helical" evidence="1">
    <location>
        <begin position="119"/>
        <end position="141"/>
    </location>
</feature>
<keyword evidence="1" id="KW-1133">Transmembrane helix</keyword>
<keyword evidence="3" id="KW-1185">Reference proteome</keyword>
<gene>
    <name evidence="2" type="ORF">ABB26_12635</name>
</gene>
<feature type="transmembrane region" description="Helical" evidence="1">
    <location>
        <begin position="78"/>
        <end position="98"/>
    </location>
</feature>
<dbReference type="PATRIC" id="fig|405444.3.peg.1624"/>
<comment type="caution">
    <text evidence="2">The sequence shown here is derived from an EMBL/GenBank/DDBJ whole genome shotgun (WGS) entry which is preliminary data.</text>
</comment>
<keyword evidence="1" id="KW-0812">Transmembrane</keyword>
<organism evidence="2 3">
    <name type="scientific">Stenotrophomonas humi</name>
    <dbReference type="NCBI Taxonomy" id="405444"/>
    <lineage>
        <taxon>Bacteria</taxon>
        <taxon>Pseudomonadati</taxon>
        <taxon>Pseudomonadota</taxon>
        <taxon>Gammaproteobacteria</taxon>
        <taxon>Lysobacterales</taxon>
        <taxon>Lysobacteraceae</taxon>
        <taxon>Stenotrophomonas</taxon>
    </lineage>
</organism>
<evidence type="ECO:0000313" key="3">
    <source>
        <dbReference type="Proteomes" id="UP000050864"/>
    </source>
</evidence>
<proteinExistence type="predicted"/>
<name>A0A0R0CAW2_9GAMM</name>
<dbReference type="EMBL" id="LDJI01000024">
    <property type="protein sequence ID" value="KRG63335.1"/>
    <property type="molecule type" value="Genomic_DNA"/>
</dbReference>
<dbReference type="OrthoDB" id="5954304at2"/>
<sequence>MELEQLKLAWAQQAQRIDQLEIVALQAWREPRQRAIRRRLRWFSGLQLVWLLVWIVVTVLAAGFWIEHRQVPQLLLTGLAFHVYGIVAIWVSITRAMLAMRVDTANVPLLRQLTRLAQLRRFTALTELALGLPWFCLWLLAVQWLCVQWLGVDLYAMAPRWFLGTLGFGVAAMMGSIAFARWVMKRLPETHGLQRLLDGLSGCSLARAQQQLRELEQGAP</sequence>
<dbReference type="Proteomes" id="UP000050864">
    <property type="component" value="Unassembled WGS sequence"/>
</dbReference>
<evidence type="ECO:0000256" key="1">
    <source>
        <dbReference type="SAM" id="Phobius"/>
    </source>
</evidence>
<protein>
    <recommendedName>
        <fullName evidence="4">Serine/threonine protein kinase</fullName>
    </recommendedName>
</protein>
<dbReference type="AlphaFoldDB" id="A0A0R0CAW2"/>
<evidence type="ECO:0008006" key="4">
    <source>
        <dbReference type="Google" id="ProtNLM"/>
    </source>
</evidence>
<evidence type="ECO:0000313" key="2">
    <source>
        <dbReference type="EMBL" id="KRG63335.1"/>
    </source>
</evidence>
<accession>A0A0R0CAW2</accession>
<keyword evidence="1" id="KW-0472">Membrane</keyword>
<feature type="transmembrane region" description="Helical" evidence="1">
    <location>
        <begin position="161"/>
        <end position="184"/>
    </location>
</feature>
<feature type="transmembrane region" description="Helical" evidence="1">
    <location>
        <begin position="42"/>
        <end position="66"/>
    </location>
</feature>
<dbReference type="STRING" id="405444.ABB26_12635"/>
<reference evidence="2 3" key="1">
    <citation type="submission" date="2015-05" db="EMBL/GenBank/DDBJ databases">
        <title>Genome sequencing and analysis of members of genus Stenotrophomonas.</title>
        <authorList>
            <person name="Patil P.P."/>
            <person name="Midha S."/>
            <person name="Patil P.B."/>
        </authorList>
    </citation>
    <scope>NUCLEOTIDE SEQUENCE [LARGE SCALE GENOMIC DNA]</scope>
    <source>
        <strain evidence="2 3">DSM 18929</strain>
    </source>
</reference>
<dbReference type="RefSeq" id="WP_057634672.1">
    <property type="nucleotide sequence ID" value="NZ_LDJI01000024.1"/>
</dbReference>